<comment type="catalytic activity">
    <reaction evidence="12">
        <text>n isopentenyl diphosphate + (2E,6E)-farnesyl diphosphate = a di-trans,poly-cis-polyprenyl diphosphate + n diphosphate</text>
        <dbReference type="Rhea" id="RHEA:53008"/>
        <dbReference type="Rhea" id="RHEA-COMP:19494"/>
        <dbReference type="ChEBI" id="CHEBI:33019"/>
        <dbReference type="ChEBI" id="CHEBI:128769"/>
        <dbReference type="ChEBI" id="CHEBI:136960"/>
        <dbReference type="ChEBI" id="CHEBI:175763"/>
        <dbReference type="EC" id="2.5.1.87"/>
    </reaction>
</comment>
<accession>A0A9P6C986</accession>
<sequence length="323" mass="36790">MASVANVSLRVVHFIYALVIFIYSCWKRLTWSHPLPLTATRRRIPKHLALLLVTGSGDEHEDTEHTIVRSVINAVAWCRFSGIQKLTVYEEHGTLMKCAQTIREYFSTYSFEEESSEPEMQYPLTPPPSDHSGSRPISPEHGLYHDLNTNIIQISGSQLISKTDVQIENSKQPFECAHHTTEPLTLCIASRTSAKPAIAAVARFITSAHNKKHRKGIRSLREHVFVLGVDDLDLCLESEDNISSPDFMILHPINPPHFDRAPLELHGFPPWHIRLSEIYHNRFHSLPPILKWVIPSSSLTPFDELGFRRALDEFAMAEMRFGK</sequence>
<comment type="cofactor">
    <cofactor evidence="1">
        <name>Mg(2+)</name>
        <dbReference type="ChEBI" id="CHEBI:18420"/>
    </cofactor>
</comment>
<evidence type="ECO:0000313" key="15">
    <source>
        <dbReference type="EMBL" id="KAF9457056.1"/>
    </source>
</evidence>
<evidence type="ECO:0000256" key="11">
    <source>
        <dbReference type="ARBA" id="ARBA00023136"/>
    </source>
</evidence>
<protein>
    <recommendedName>
        <fullName evidence="5">ditrans,polycis-polyprenyl diphosphate synthase [(2E,6E)-farnesyldiphosphate specific]</fullName>
        <ecNumber evidence="5">2.5.1.87</ecNumber>
    </recommendedName>
</protein>
<name>A0A9P6C986_9AGAR</name>
<comment type="subcellular location">
    <subcellularLocation>
        <location evidence="2">Endoplasmic reticulum membrane</location>
    </subcellularLocation>
</comment>
<dbReference type="Gene3D" id="3.40.1180.10">
    <property type="entry name" value="Decaprenyl diphosphate synthase-like"/>
    <property type="match status" value="1"/>
</dbReference>
<dbReference type="OrthoDB" id="3057168at2759"/>
<dbReference type="PANTHER" id="PTHR21528:SF0">
    <property type="entry name" value="DEHYDRODOLICHYL DIPHOSPHATE SYNTHASE COMPLEX SUBUNIT NUS1"/>
    <property type="match status" value="1"/>
</dbReference>
<dbReference type="GO" id="GO:0045547">
    <property type="term" value="F:ditrans,polycis-polyprenyl diphosphate synthase [(2E,6E)-farnesyl diphosphate specific] activity"/>
    <property type="evidence" value="ECO:0007669"/>
    <property type="project" value="UniProtKB-EC"/>
</dbReference>
<dbReference type="GO" id="GO:0005789">
    <property type="term" value="C:endoplasmic reticulum membrane"/>
    <property type="evidence" value="ECO:0007669"/>
    <property type="project" value="UniProtKB-SubCell"/>
</dbReference>
<evidence type="ECO:0000256" key="12">
    <source>
        <dbReference type="ARBA" id="ARBA00047353"/>
    </source>
</evidence>
<keyword evidence="7 14" id="KW-0812">Transmembrane</keyword>
<evidence type="ECO:0000256" key="7">
    <source>
        <dbReference type="ARBA" id="ARBA00022692"/>
    </source>
</evidence>
<evidence type="ECO:0000256" key="10">
    <source>
        <dbReference type="ARBA" id="ARBA00022989"/>
    </source>
</evidence>
<comment type="similarity">
    <text evidence="4">Belongs to the UPP synthase family.</text>
</comment>
<dbReference type="EC" id="2.5.1.87" evidence="5"/>
<dbReference type="PANTHER" id="PTHR21528">
    <property type="entry name" value="DEHYDRODOLICHYL DIPHOSPHATE SYNTHASE COMPLEX SUBUNIT NUS1"/>
    <property type="match status" value="1"/>
</dbReference>
<dbReference type="InterPro" id="IPR038887">
    <property type="entry name" value="Nus1/NgBR"/>
</dbReference>
<dbReference type="EMBL" id="MU150388">
    <property type="protein sequence ID" value="KAF9457056.1"/>
    <property type="molecule type" value="Genomic_DNA"/>
</dbReference>
<evidence type="ECO:0000256" key="5">
    <source>
        <dbReference type="ARBA" id="ARBA00012596"/>
    </source>
</evidence>
<keyword evidence="6" id="KW-0808">Transferase</keyword>
<keyword evidence="10 14" id="KW-1133">Transmembrane helix</keyword>
<evidence type="ECO:0000256" key="9">
    <source>
        <dbReference type="ARBA" id="ARBA00022842"/>
    </source>
</evidence>
<dbReference type="AlphaFoldDB" id="A0A9P6C986"/>
<dbReference type="SUPFAM" id="SSF64005">
    <property type="entry name" value="Undecaprenyl diphosphate synthase"/>
    <property type="match status" value="1"/>
</dbReference>
<keyword evidence="11 14" id="KW-0472">Membrane</keyword>
<keyword evidence="9" id="KW-0460">Magnesium</keyword>
<dbReference type="GO" id="GO:1904423">
    <property type="term" value="C:dehydrodolichyl diphosphate synthase complex"/>
    <property type="evidence" value="ECO:0007669"/>
    <property type="project" value="InterPro"/>
</dbReference>
<organism evidence="15 16">
    <name type="scientific">Collybia nuda</name>
    <dbReference type="NCBI Taxonomy" id="64659"/>
    <lineage>
        <taxon>Eukaryota</taxon>
        <taxon>Fungi</taxon>
        <taxon>Dikarya</taxon>
        <taxon>Basidiomycota</taxon>
        <taxon>Agaricomycotina</taxon>
        <taxon>Agaricomycetes</taxon>
        <taxon>Agaricomycetidae</taxon>
        <taxon>Agaricales</taxon>
        <taxon>Tricholomatineae</taxon>
        <taxon>Clitocybaceae</taxon>
        <taxon>Collybia</taxon>
    </lineage>
</organism>
<evidence type="ECO:0000256" key="2">
    <source>
        <dbReference type="ARBA" id="ARBA00004586"/>
    </source>
</evidence>
<dbReference type="InterPro" id="IPR036424">
    <property type="entry name" value="UPP_synth-like_sf"/>
</dbReference>
<evidence type="ECO:0000313" key="16">
    <source>
        <dbReference type="Proteomes" id="UP000807353"/>
    </source>
</evidence>
<evidence type="ECO:0000256" key="14">
    <source>
        <dbReference type="SAM" id="Phobius"/>
    </source>
</evidence>
<evidence type="ECO:0000256" key="8">
    <source>
        <dbReference type="ARBA" id="ARBA00022824"/>
    </source>
</evidence>
<comment type="caution">
    <text evidence="15">The sequence shown here is derived from an EMBL/GenBank/DDBJ whole genome shotgun (WGS) entry which is preliminary data.</text>
</comment>
<evidence type="ECO:0000256" key="3">
    <source>
        <dbReference type="ARBA" id="ARBA00004922"/>
    </source>
</evidence>
<proteinExistence type="inferred from homology"/>
<evidence type="ECO:0000256" key="13">
    <source>
        <dbReference type="SAM" id="MobiDB-lite"/>
    </source>
</evidence>
<dbReference type="Proteomes" id="UP000807353">
    <property type="component" value="Unassembled WGS sequence"/>
</dbReference>
<keyword evidence="16" id="KW-1185">Reference proteome</keyword>
<evidence type="ECO:0000256" key="4">
    <source>
        <dbReference type="ARBA" id="ARBA00005432"/>
    </source>
</evidence>
<feature type="transmembrane region" description="Helical" evidence="14">
    <location>
        <begin position="6"/>
        <end position="26"/>
    </location>
</feature>
<keyword evidence="8" id="KW-0256">Endoplasmic reticulum</keyword>
<reference evidence="15" key="1">
    <citation type="submission" date="2020-11" db="EMBL/GenBank/DDBJ databases">
        <authorList>
            <consortium name="DOE Joint Genome Institute"/>
            <person name="Ahrendt S."/>
            <person name="Riley R."/>
            <person name="Andreopoulos W."/>
            <person name="Labutti K."/>
            <person name="Pangilinan J."/>
            <person name="Ruiz-Duenas F.J."/>
            <person name="Barrasa J.M."/>
            <person name="Sanchez-Garcia M."/>
            <person name="Camarero S."/>
            <person name="Miyauchi S."/>
            <person name="Serrano A."/>
            <person name="Linde D."/>
            <person name="Babiker R."/>
            <person name="Drula E."/>
            <person name="Ayuso-Fernandez I."/>
            <person name="Pacheco R."/>
            <person name="Padilla G."/>
            <person name="Ferreira P."/>
            <person name="Barriuso J."/>
            <person name="Kellner H."/>
            <person name="Castanera R."/>
            <person name="Alfaro M."/>
            <person name="Ramirez L."/>
            <person name="Pisabarro A.G."/>
            <person name="Kuo A."/>
            <person name="Tritt A."/>
            <person name="Lipzen A."/>
            <person name="He G."/>
            <person name="Yan M."/>
            <person name="Ng V."/>
            <person name="Cullen D."/>
            <person name="Martin F."/>
            <person name="Rosso M.-N."/>
            <person name="Henrissat B."/>
            <person name="Hibbett D."/>
            <person name="Martinez A.T."/>
            <person name="Grigoriev I.V."/>
        </authorList>
    </citation>
    <scope>NUCLEOTIDE SEQUENCE</scope>
    <source>
        <strain evidence="15">CBS 247.69</strain>
    </source>
</reference>
<evidence type="ECO:0000256" key="1">
    <source>
        <dbReference type="ARBA" id="ARBA00001946"/>
    </source>
</evidence>
<gene>
    <name evidence="15" type="ORF">BDZ94DRAFT_1274119</name>
</gene>
<comment type="pathway">
    <text evidence="3">Protein modification; protein glycosylation.</text>
</comment>
<feature type="region of interest" description="Disordered" evidence="13">
    <location>
        <begin position="117"/>
        <end position="140"/>
    </location>
</feature>
<evidence type="ECO:0000256" key="6">
    <source>
        <dbReference type="ARBA" id="ARBA00022679"/>
    </source>
</evidence>